<dbReference type="EMBL" id="WIXP02000013">
    <property type="protein sequence ID" value="KAF6201284.1"/>
    <property type="molecule type" value="Genomic_DNA"/>
</dbReference>
<dbReference type="AlphaFoldDB" id="A0A8S9WYH3"/>
<protein>
    <submittedName>
        <fullName evidence="2">Uncharacterized protein</fullName>
    </submittedName>
</protein>
<keyword evidence="3" id="KW-1185">Reference proteome</keyword>
<evidence type="ECO:0000313" key="3">
    <source>
        <dbReference type="Proteomes" id="UP000466442"/>
    </source>
</evidence>
<keyword evidence="1" id="KW-1133">Transmembrane helix</keyword>
<sequence length="197" mass="22260">MEGSDREISASVEASLKTRDKIPNDFKIIYRAPHDKYVKVTYMTAVIAIVTVPVLLAAIYLSGNFQSYPVEVGGIPLLEKQSDAYILLGLLCITIFNMAITVSKYPFRIYRNPLENKYIGVFQHPLPGMVSCVEFAAGEMTKGKGWIWKDSTYVIKNSKKVLLVPENFSTPIELERMTVAPHKDSPVEKQKRRSRMV</sequence>
<reference evidence="2" key="1">
    <citation type="journal article" date="2021" name="Mol. Ecol. Resour.">
        <title>Apolygus lucorum genome provides insights into omnivorousness and mesophyll feeding.</title>
        <authorList>
            <person name="Liu Y."/>
            <person name="Liu H."/>
            <person name="Wang H."/>
            <person name="Huang T."/>
            <person name="Liu B."/>
            <person name="Yang B."/>
            <person name="Yin L."/>
            <person name="Li B."/>
            <person name="Zhang Y."/>
            <person name="Zhang S."/>
            <person name="Jiang F."/>
            <person name="Zhang X."/>
            <person name="Ren Y."/>
            <person name="Wang B."/>
            <person name="Wang S."/>
            <person name="Lu Y."/>
            <person name="Wu K."/>
            <person name="Fan W."/>
            <person name="Wang G."/>
        </authorList>
    </citation>
    <scope>NUCLEOTIDE SEQUENCE</scope>
    <source>
        <strain evidence="2">12Hb</strain>
    </source>
</reference>
<feature type="transmembrane region" description="Helical" evidence="1">
    <location>
        <begin position="40"/>
        <end position="61"/>
    </location>
</feature>
<proteinExistence type="predicted"/>
<feature type="transmembrane region" description="Helical" evidence="1">
    <location>
        <begin position="84"/>
        <end position="102"/>
    </location>
</feature>
<dbReference type="OrthoDB" id="7407406at2759"/>
<comment type="caution">
    <text evidence="2">The sequence shown here is derived from an EMBL/GenBank/DDBJ whole genome shotgun (WGS) entry which is preliminary data.</text>
</comment>
<keyword evidence="1" id="KW-0472">Membrane</keyword>
<accession>A0A8S9WYH3</accession>
<organism evidence="2 3">
    <name type="scientific">Apolygus lucorum</name>
    <name type="common">Small green plant bug</name>
    <name type="synonym">Lygocoris lucorum</name>
    <dbReference type="NCBI Taxonomy" id="248454"/>
    <lineage>
        <taxon>Eukaryota</taxon>
        <taxon>Metazoa</taxon>
        <taxon>Ecdysozoa</taxon>
        <taxon>Arthropoda</taxon>
        <taxon>Hexapoda</taxon>
        <taxon>Insecta</taxon>
        <taxon>Pterygota</taxon>
        <taxon>Neoptera</taxon>
        <taxon>Paraneoptera</taxon>
        <taxon>Hemiptera</taxon>
        <taxon>Heteroptera</taxon>
        <taxon>Panheteroptera</taxon>
        <taxon>Cimicomorpha</taxon>
        <taxon>Miridae</taxon>
        <taxon>Mirini</taxon>
        <taxon>Apolygus</taxon>
    </lineage>
</organism>
<name>A0A8S9WYH3_APOLU</name>
<keyword evidence="1" id="KW-0812">Transmembrane</keyword>
<evidence type="ECO:0000313" key="2">
    <source>
        <dbReference type="EMBL" id="KAF6201284.1"/>
    </source>
</evidence>
<evidence type="ECO:0000256" key="1">
    <source>
        <dbReference type="SAM" id="Phobius"/>
    </source>
</evidence>
<gene>
    <name evidence="2" type="ORF">GE061_005731</name>
</gene>
<dbReference type="Proteomes" id="UP000466442">
    <property type="component" value="Unassembled WGS sequence"/>
</dbReference>